<dbReference type="InterPro" id="IPR051824">
    <property type="entry name" value="LRR_Rcpt-Like_S/T_Kinase"/>
</dbReference>
<evidence type="ECO:0000256" key="14">
    <source>
        <dbReference type="SAM" id="Phobius"/>
    </source>
</evidence>
<dbReference type="InterPro" id="IPR021720">
    <property type="entry name" value="Malectin_dom"/>
</dbReference>
<evidence type="ECO:0000256" key="9">
    <source>
        <dbReference type="ARBA" id="ARBA00022741"/>
    </source>
</evidence>
<dbReference type="InterPro" id="IPR001611">
    <property type="entry name" value="Leu-rich_rpt"/>
</dbReference>
<dbReference type="SUPFAM" id="SSF52058">
    <property type="entry name" value="L domain-like"/>
    <property type="match status" value="1"/>
</dbReference>
<keyword evidence="10" id="KW-0067">ATP-binding</keyword>
<evidence type="ECO:0000256" key="8">
    <source>
        <dbReference type="ARBA" id="ARBA00022737"/>
    </source>
</evidence>
<dbReference type="FunFam" id="2.60.120.430:FF:000002">
    <property type="entry name" value="Leucine-rich repeat receptor-like protein kinase"/>
    <property type="match status" value="1"/>
</dbReference>
<dbReference type="EMBL" id="CAJGYO010000002">
    <property type="protein sequence ID" value="CAD6213833.1"/>
    <property type="molecule type" value="Genomic_DNA"/>
</dbReference>
<proteinExistence type="predicted"/>
<keyword evidence="3" id="KW-0597">Phosphoprotein</keyword>
<dbReference type="OrthoDB" id="663146at2759"/>
<dbReference type="FunFam" id="3.80.10.10:FF:000041">
    <property type="entry name" value="LRR receptor-like serine/threonine-protein kinase ERECTA"/>
    <property type="match status" value="1"/>
</dbReference>
<evidence type="ECO:0000256" key="11">
    <source>
        <dbReference type="ARBA" id="ARBA00022989"/>
    </source>
</evidence>
<evidence type="ECO:0000313" key="17">
    <source>
        <dbReference type="Proteomes" id="UP000604825"/>
    </source>
</evidence>
<dbReference type="PANTHER" id="PTHR48006">
    <property type="entry name" value="LEUCINE-RICH REPEAT-CONTAINING PROTEIN DDB_G0281931-RELATED"/>
    <property type="match status" value="1"/>
</dbReference>
<dbReference type="GO" id="GO:0004674">
    <property type="term" value="F:protein serine/threonine kinase activity"/>
    <property type="evidence" value="ECO:0007669"/>
    <property type="project" value="UniProtKB-EC"/>
</dbReference>
<dbReference type="Pfam" id="PF11721">
    <property type="entry name" value="Malectin"/>
    <property type="match status" value="1"/>
</dbReference>
<keyword evidence="6 14" id="KW-0812">Transmembrane</keyword>
<accession>A0A811MUN0</accession>
<feature type="transmembrane region" description="Helical" evidence="14">
    <location>
        <begin position="388"/>
        <end position="410"/>
    </location>
</feature>
<dbReference type="InterPro" id="IPR032675">
    <property type="entry name" value="LRR_dom_sf"/>
</dbReference>
<dbReference type="Gene3D" id="3.80.10.10">
    <property type="entry name" value="Ribonuclease Inhibitor"/>
    <property type="match status" value="1"/>
</dbReference>
<evidence type="ECO:0000256" key="10">
    <source>
        <dbReference type="ARBA" id="ARBA00022840"/>
    </source>
</evidence>
<gene>
    <name evidence="16" type="ORF">NCGR_LOCUS9346</name>
</gene>
<dbReference type="PANTHER" id="PTHR48006:SF41">
    <property type="entry name" value="OS04G0616500 PROTEIN"/>
    <property type="match status" value="1"/>
</dbReference>
<dbReference type="Pfam" id="PF00069">
    <property type="entry name" value="Pkinase"/>
    <property type="match status" value="1"/>
</dbReference>
<comment type="subcellular location">
    <subcellularLocation>
        <location evidence="1">Membrane</location>
    </subcellularLocation>
</comment>
<dbReference type="SUPFAM" id="SSF56112">
    <property type="entry name" value="Protein kinase-like (PK-like)"/>
    <property type="match status" value="1"/>
</dbReference>
<keyword evidence="8" id="KW-0677">Repeat</keyword>
<reference evidence="16" key="1">
    <citation type="submission" date="2020-10" db="EMBL/GenBank/DDBJ databases">
        <authorList>
            <person name="Han B."/>
            <person name="Lu T."/>
            <person name="Zhao Q."/>
            <person name="Huang X."/>
            <person name="Zhao Y."/>
        </authorList>
    </citation>
    <scope>NUCLEOTIDE SEQUENCE</scope>
</reference>
<keyword evidence="13" id="KW-0325">Glycoprotein</keyword>
<comment type="caution">
    <text evidence="16">The sequence shown here is derived from an EMBL/GenBank/DDBJ whole genome shotgun (WGS) entry which is preliminary data.</text>
</comment>
<dbReference type="PROSITE" id="PS50011">
    <property type="entry name" value="PROTEIN_KINASE_DOM"/>
    <property type="match status" value="1"/>
</dbReference>
<keyword evidence="17" id="KW-1185">Reference proteome</keyword>
<dbReference type="AlphaFoldDB" id="A0A811MUN0"/>
<dbReference type="Proteomes" id="UP000604825">
    <property type="component" value="Unassembled WGS sequence"/>
</dbReference>
<dbReference type="GO" id="GO:0005886">
    <property type="term" value="C:plasma membrane"/>
    <property type="evidence" value="ECO:0007669"/>
    <property type="project" value="TreeGrafter"/>
</dbReference>
<dbReference type="InterPro" id="IPR011009">
    <property type="entry name" value="Kinase-like_dom_sf"/>
</dbReference>
<keyword evidence="4" id="KW-0433">Leucine-rich repeat</keyword>
<evidence type="ECO:0000256" key="5">
    <source>
        <dbReference type="ARBA" id="ARBA00022679"/>
    </source>
</evidence>
<evidence type="ECO:0000256" key="1">
    <source>
        <dbReference type="ARBA" id="ARBA00004370"/>
    </source>
</evidence>
<evidence type="ECO:0000256" key="4">
    <source>
        <dbReference type="ARBA" id="ARBA00022614"/>
    </source>
</evidence>
<organism evidence="16 17">
    <name type="scientific">Miscanthus lutarioriparius</name>
    <dbReference type="NCBI Taxonomy" id="422564"/>
    <lineage>
        <taxon>Eukaryota</taxon>
        <taxon>Viridiplantae</taxon>
        <taxon>Streptophyta</taxon>
        <taxon>Embryophyta</taxon>
        <taxon>Tracheophyta</taxon>
        <taxon>Spermatophyta</taxon>
        <taxon>Magnoliopsida</taxon>
        <taxon>Liliopsida</taxon>
        <taxon>Poales</taxon>
        <taxon>Poaceae</taxon>
        <taxon>PACMAD clade</taxon>
        <taxon>Panicoideae</taxon>
        <taxon>Andropogonodae</taxon>
        <taxon>Andropogoneae</taxon>
        <taxon>Saccharinae</taxon>
        <taxon>Miscanthus</taxon>
    </lineage>
</organism>
<dbReference type="EC" id="2.7.11.1" evidence="2"/>
<evidence type="ECO:0000259" key="15">
    <source>
        <dbReference type="PROSITE" id="PS50011"/>
    </source>
</evidence>
<keyword evidence="5" id="KW-0808">Transferase</keyword>
<evidence type="ECO:0000256" key="7">
    <source>
        <dbReference type="ARBA" id="ARBA00022729"/>
    </source>
</evidence>
<evidence type="ECO:0000256" key="13">
    <source>
        <dbReference type="ARBA" id="ARBA00023180"/>
    </source>
</evidence>
<feature type="domain" description="Protein kinase" evidence="15">
    <location>
        <begin position="286"/>
        <end position="597"/>
    </location>
</feature>
<dbReference type="GO" id="GO:0005524">
    <property type="term" value="F:ATP binding"/>
    <property type="evidence" value="ECO:0007669"/>
    <property type="project" value="UniProtKB-KW"/>
</dbReference>
<dbReference type="InterPro" id="IPR000719">
    <property type="entry name" value="Prot_kinase_dom"/>
</dbReference>
<name>A0A811MUN0_9POAL</name>
<evidence type="ECO:0000256" key="12">
    <source>
        <dbReference type="ARBA" id="ARBA00023136"/>
    </source>
</evidence>
<evidence type="ECO:0000256" key="6">
    <source>
        <dbReference type="ARBA" id="ARBA00022692"/>
    </source>
</evidence>
<evidence type="ECO:0000256" key="2">
    <source>
        <dbReference type="ARBA" id="ARBA00012513"/>
    </source>
</evidence>
<dbReference type="Gene3D" id="2.60.120.430">
    <property type="entry name" value="Galactose-binding lectin"/>
    <property type="match status" value="1"/>
</dbReference>
<dbReference type="SMART" id="SM00220">
    <property type="entry name" value="S_TKc"/>
    <property type="match status" value="1"/>
</dbReference>
<evidence type="ECO:0000313" key="16">
    <source>
        <dbReference type="EMBL" id="CAD6213833.1"/>
    </source>
</evidence>
<sequence length="631" mass="69509">MASCSWCYCFVSLYLPELSKHRGQGQIQLKVCPVCSQNAAALNAVLVTLGQTASPGWKWNVSGDPCSNTATNDTSIVHVNPPNFNPNFMCDCTDQNNICHITGLTINELNAVGPIPEELRNLRHLTNLNLWGNYLTGPLPSFLGELTALQYLSLSVNALSGSVPKELGNLTNLMNSSSFAVNCGSTRSIAGSDSSMYSPDNANIEHASYYVAGARTWGVSNVGKFVAAPSGTEILSKSRQFQNTTEQELFQTGRMSPSSLRYYGIGLENGNYTVTLKFAEMDIEHSQTWKSVGRRVFDIYVQGERKEQNFDIKKAAGGKSYTAVEKQYTVPVTRNFLEIHLFWAGKGTCCIPTPGYYGPSISALSATPDFKPTVCNAAQTKRTSKTGVAVGVVVGAAVLGLVVLSGLYVLRQKSRKLSLDKRELYSFVGRPNVFSYSYGELRTASENFNSTNLLGEGGYGAVYKISDFGLAKLYDDKKTHVSTKVASTFGYLAPEYAMRGHVTEKVDVFAFGVVILEAIAGRPNYDDRLDEDRAYLLEWVWQLYEEGRPLDVVDPSLMEFVSDEVLRAIRVGLLCIQSSPRQRPSMSKVVSMLTEDIEVPEAVTKPSYVTEWQASSSKREVARWACRHRRT</sequence>
<protein>
    <recommendedName>
        <fullName evidence="2">non-specific serine/threonine protein kinase</fullName>
        <ecNumber evidence="2">2.7.11.1</ecNumber>
    </recommendedName>
</protein>
<keyword evidence="11 14" id="KW-1133">Transmembrane helix</keyword>
<evidence type="ECO:0000256" key="3">
    <source>
        <dbReference type="ARBA" id="ARBA00022553"/>
    </source>
</evidence>
<dbReference type="Gene3D" id="1.10.510.10">
    <property type="entry name" value="Transferase(Phosphotransferase) domain 1"/>
    <property type="match status" value="1"/>
</dbReference>
<dbReference type="Pfam" id="PF00560">
    <property type="entry name" value="LRR_1"/>
    <property type="match status" value="2"/>
</dbReference>
<keyword evidence="12 14" id="KW-0472">Membrane</keyword>
<keyword evidence="9" id="KW-0547">Nucleotide-binding</keyword>
<keyword evidence="7" id="KW-0732">Signal</keyword>